<dbReference type="PROSITE" id="PS51257">
    <property type="entry name" value="PROKAR_LIPOPROTEIN"/>
    <property type="match status" value="1"/>
</dbReference>
<comment type="caution">
    <text evidence="1">The sequence shown here is derived from an EMBL/GenBank/DDBJ whole genome shotgun (WGS) entry which is preliminary data.</text>
</comment>
<accession>A0A0M9W9B1</accession>
<gene>
    <name evidence="1" type="ORF">ACN38_g13187</name>
</gene>
<proteinExistence type="predicted"/>
<protein>
    <submittedName>
        <fullName evidence="1">Uncharacterized protein</fullName>
    </submittedName>
</protein>
<sequence length="103" mass="11844">MRILSNPPRLVHAQNTAINQLLYACQDYVCAQKWALMGAREAPINGLWAEGLGPFVGYLEVYPIQCTMVCKCSFSSAHEWQYLHIFGRFTTVKMKFLIPYKVR</sequence>
<dbReference type="Proteomes" id="UP000037696">
    <property type="component" value="Unassembled WGS sequence"/>
</dbReference>
<organism evidence="1 2">
    <name type="scientific">Penicillium nordicum</name>
    <dbReference type="NCBI Taxonomy" id="229535"/>
    <lineage>
        <taxon>Eukaryota</taxon>
        <taxon>Fungi</taxon>
        <taxon>Dikarya</taxon>
        <taxon>Ascomycota</taxon>
        <taxon>Pezizomycotina</taxon>
        <taxon>Eurotiomycetes</taxon>
        <taxon>Eurotiomycetidae</taxon>
        <taxon>Eurotiales</taxon>
        <taxon>Aspergillaceae</taxon>
        <taxon>Penicillium</taxon>
    </lineage>
</organism>
<dbReference type="AlphaFoldDB" id="A0A0M9W9B1"/>
<evidence type="ECO:0000313" key="2">
    <source>
        <dbReference type="Proteomes" id="UP000037696"/>
    </source>
</evidence>
<reference evidence="1 2" key="1">
    <citation type="submission" date="2015-08" db="EMBL/GenBank/DDBJ databases">
        <title>Genome sequencing of Penicillium nordicum.</title>
        <authorList>
            <person name="Nguyen H.D."/>
            <person name="Seifert K.A."/>
        </authorList>
    </citation>
    <scope>NUCLEOTIDE SEQUENCE [LARGE SCALE GENOMIC DNA]</scope>
    <source>
        <strain evidence="1 2">DAOMC 185683</strain>
    </source>
</reference>
<dbReference type="EMBL" id="LHQQ01000770">
    <property type="protein sequence ID" value="KOS36115.1"/>
    <property type="molecule type" value="Genomic_DNA"/>
</dbReference>
<evidence type="ECO:0000313" key="1">
    <source>
        <dbReference type="EMBL" id="KOS36115.1"/>
    </source>
</evidence>
<name>A0A0M9W9B1_9EURO</name>
<keyword evidence="2" id="KW-1185">Reference proteome</keyword>